<keyword evidence="3" id="KW-1185">Reference proteome</keyword>
<dbReference type="EMBL" id="JBHSRJ010000004">
    <property type="protein sequence ID" value="MFC6042723.1"/>
    <property type="molecule type" value="Genomic_DNA"/>
</dbReference>
<evidence type="ECO:0000313" key="3">
    <source>
        <dbReference type="Proteomes" id="UP001596135"/>
    </source>
</evidence>
<sequence length="218" mass="21452">MVLALGGTGGAVAGSLITSKQIKNNTITSADIKNKTISKDDLAASALPRAGAKGPAGPAGPAGAAGPAGPAGAAGVQGPAGPITGTLPSGVTLRGAFYFTESTGSPAGISSTTDISLGLRIPDMLPVTVVYAGATKPEECTGTVWVPTATPGHMCVYVANSYGYVEDSLQVLAQGLPDSPDSSGALEQWISPAGGLIEATTDGADVHRLRGVWAVTAP</sequence>
<name>A0ABW1LHU8_9ACTN</name>
<comment type="caution">
    <text evidence="2">The sequence shown here is derived from an EMBL/GenBank/DDBJ whole genome shotgun (WGS) entry which is preliminary data.</text>
</comment>
<evidence type="ECO:0000313" key="2">
    <source>
        <dbReference type="EMBL" id="MFC6042723.1"/>
    </source>
</evidence>
<organism evidence="2 3">
    <name type="scientific">Nocardioides hankookensis</name>
    <dbReference type="NCBI Taxonomy" id="443157"/>
    <lineage>
        <taxon>Bacteria</taxon>
        <taxon>Bacillati</taxon>
        <taxon>Actinomycetota</taxon>
        <taxon>Actinomycetes</taxon>
        <taxon>Propionibacteriales</taxon>
        <taxon>Nocardioidaceae</taxon>
        <taxon>Nocardioides</taxon>
    </lineage>
</organism>
<proteinExistence type="predicted"/>
<dbReference type="RefSeq" id="WP_379151961.1">
    <property type="nucleotide sequence ID" value="NZ_JBHSRJ010000004.1"/>
</dbReference>
<dbReference type="Proteomes" id="UP001596135">
    <property type="component" value="Unassembled WGS sequence"/>
</dbReference>
<evidence type="ECO:0000256" key="1">
    <source>
        <dbReference type="SAM" id="MobiDB-lite"/>
    </source>
</evidence>
<evidence type="ECO:0008006" key="4">
    <source>
        <dbReference type="Google" id="ProtNLM"/>
    </source>
</evidence>
<accession>A0ABW1LHU8</accession>
<feature type="region of interest" description="Disordered" evidence="1">
    <location>
        <begin position="48"/>
        <end position="80"/>
    </location>
</feature>
<gene>
    <name evidence="2" type="ORF">ACFPYL_06550</name>
</gene>
<reference evidence="3" key="1">
    <citation type="journal article" date="2019" name="Int. J. Syst. Evol. Microbiol.">
        <title>The Global Catalogue of Microorganisms (GCM) 10K type strain sequencing project: providing services to taxonomists for standard genome sequencing and annotation.</title>
        <authorList>
            <consortium name="The Broad Institute Genomics Platform"/>
            <consortium name="The Broad Institute Genome Sequencing Center for Infectious Disease"/>
            <person name="Wu L."/>
            <person name="Ma J."/>
        </authorList>
    </citation>
    <scope>NUCLEOTIDE SEQUENCE [LARGE SCALE GENOMIC DNA]</scope>
    <source>
        <strain evidence="3">CCUG 54522</strain>
    </source>
</reference>
<protein>
    <recommendedName>
        <fullName evidence="4">Collagen-like protein</fullName>
    </recommendedName>
</protein>